<evidence type="ECO:0000256" key="1">
    <source>
        <dbReference type="SAM" id="MobiDB-lite"/>
    </source>
</evidence>
<name>A0A918AM69_9PSEU</name>
<feature type="transmembrane region" description="Helical" evidence="2">
    <location>
        <begin position="29"/>
        <end position="51"/>
    </location>
</feature>
<proteinExistence type="predicted"/>
<reference evidence="3" key="1">
    <citation type="journal article" date="2014" name="Int. J. Syst. Evol. Microbiol.">
        <title>Complete genome sequence of Corynebacterium casei LMG S-19264T (=DSM 44701T), isolated from a smear-ripened cheese.</title>
        <authorList>
            <consortium name="US DOE Joint Genome Institute (JGI-PGF)"/>
            <person name="Walter F."/>
            <person name="Albersmeier A."/>
            <person name="Kalinowski J."/>
            <person name="Ruckert C."/>
        </authorList>
    </citation>
    <scope>NUCLEOTIDE SEQUENCE</scope>
    <source>
        <strain evidence="3">JCM 3313</strain>
    </source>
</reference>
<organism evidence="3 4">
    <name type="scientific">Saccharothrix coeruleofusca</name>
    <dbReference type="NCBI Taxonomy" id="33919"/>
    <lineage>
        <taxon>Bacteria</taxon>
        <taxon>Bacillati</taxon>
        <taxon>Actinomycetota</taxon>
        <taxon>Actinomycetes</taxon>
        <taxon>Pseudonocardiales</taxon>
        <taxon>Pseudonocardiaceae</taxon>
        <taxon>Saccharothrix</taxon>
    </lineage>
</organism>
<evidence type="ECO:0000313" key="4">
    <source>
        <dbReference type="Proteomes" id="UP000639606"/>
    </source>
</evidence>
<dbReference type="AlphaFoldDB" id="A0A918AM69"/>
<evidence type="ECO:0000313" key="3">
    <source>
        <dbReference type="EMBL" id="GGP57894.1"/>
    </source>
</evidence>
<reference evidence="3" key="2">
    <citation type="submission" date="2020-09" db="EMBL/GenBank/DDBJ databases">
        <authorList>
            <person name="Sun Q."/>
            <person name="Ohkuma M."/>
        </authorList>
    </citation>
    <scope>NUCLEOTIDE SEQUENCE</scope>
    <source>
        <strain evidence="3">JCM 3313</strain>
    </source>
</reference>
<keyword evidence="4" id="KW-1185">Reference proteome</keyword>
<evidence type="ECO:0000256" key="2">
    <source>
        <dbReference type="SAM" id="Phobius"/>
    </source>
</evidence>
<comment type="caution">
    <text evidence="3">The sequence shown here is derived from an EMBL/GenBank/DDBJ whole genome shotgun (WGS) entry which is preliminary data.</text>
</comment>
<keyword evidence="2" id="KW-1133">Transmembrane helix</keyword>
<sequence>MTGVTSSSHPIPPEWQAHMRTPPDKRRRATKLGIVVASVVVVAIGAMFFFISRTSPGVGDCAEPRSKSRDDYDLVKVDCAAPKAAYKVGYSETSVNPRCPDGDYFADTGRSGRKSTRKLRKCFMLNVNEGECLKLDTYRAAKLYSKVACGPSVEKVTKVVRGKADATACAAPATPRVYSEPATTVCLTAT</sequence>
<accession>A0A918AM69</accession>
<dbReference type="EMBL" id="BMRG01000005">
    <property type="protein sequence ID" value="GGP57894.1"/>
    <property type="molecule type" value="Genomic_DNA"/>
</dbReference>
<dbReference type="Proteomes" id="UP000639606">
    <property type="component" value="Unassembled WGS sequence"/>
</dbReference>
<protein>
    <submittedName>
        <fullName evidence="3">Uncharacterized protein</fullName>
    </submittedName>
</protein>
<keyword evidence="2" id="KW-0812">Transmembrane</keyword>
<keyword evidence="2" id="KW-0472">Membrane</keyword>
<gene>
    <name evidence="3" type="ORF">GCM10010185_32880</name>
</gene>
<feature type="region of interest" description="Disordered" evidence="1">
    <location>
        <begin position="1"/>
        <end position="26"/>
    </location>
</feature>
<dbReference type="RefSeq" id="WP_189224133.1">
    <property type="nucleotide sequence ID" value="NZ_BMRG01000005.1"/>
</dbReference>